<dbReference type="InterPro" id="IPR016162">
    <property type="entry name" value="Ald_DH_N"/>
</dbReference>
<dbReference type="AlphaFoldDB" id="A0A7J7GCS7"/>
<dbReference type="FunFam" id="3.40.309.10:FF:000003">
    <property type="entry name" value="Aldehyde dehydrogenase"/>
    <property type="match status" value="1"/>
</dbReference>
<dbReference type="Gene3D" id="3.40.605.10">
    <property type="entry name" value="Aldehyde Dehydrogenase, Chain A, domain 1"/>
    <property type="match status" value="2"/>
</dbReference>
<reference evidence="6 7" key="2">
    <citation type="submission" date="2020-07" db="EMBL/GenBank/DDBJ databases">
        <title>Genome assembly of wild tea tree DASZ reveals pedigree and selection history of tea varieties.</title>
        <authorList>
            <person name="Zhang W."/>
        </authorList>
    </citation>
    <scope>NUCLEOTIDE SEQUENCE [LARGE SCALE GENOMIC DNA]</scope>
    <source>
        <strain evidence="7">cv. G240</strain>
        <tissue evidence="6">Leaf</tissue>
    </source>
</reference>
<dbReference type="InterPro" id="IPR016161">
    <property type="entry name" value="Ald_DH/histidinol_DH"/>
</dbReference>
<dbReference type="InterPro" id="IPR016163">
    <property type="entry name" value="Ald_DH_C"/>
</dbReference>
<feature type="domain" description="Aldehyde dehydrogenase" evidence="5">
    <location>
        <begin position="151"/>
        <end position="401"/>
    </location>
</feature>
<dbReference type="InterPro" id="IPR012394">
    <property type="entry name" value="Aldehyde_DH_NAD(P)"/>
</dbReference>
<gene>
    <name evidence="6" type="ORF">HYC85_024714</name>
</gene>
<dbReference type="SUPFAM" id="SSF53720">
    <property type="entry name" value="ALDH-like"/>
    <property type="match status" value="1"/>
</dbReference>
<evidence type="ECO:0000313" key="7">
    <source>
        <dbReference type="Proteomes" id="UP000593564"/>
    </source>
</evidence>
<keyword evidence="2 3" id="KW-0560">Oxidoreductase</keyword>
<evidence type="ECO:0000259" key="5">
    <source>
        <dbReference type="Pfam" id="PF00171"/>
    </source>
</evidence>
<evidence type="ECO:0000256" key="1">
    <source>
        <dbReference type="ARBA" id="ARBA00009986"/>
    </source>
</evidence>
<accession>A0A7J7GCS7</accession>
<dbReference type="PANTHER" id="PTHR43570:SF30">
    <property type="entry name" value="ALDEHYDE DEHYDROGENASE"/>
    <property type="match status" value="1"/>
</dbReference>
<feature type="active site" evidence="4">
    <location>
        <position position="213"/>
    </location>
</feature>
<protein>
    <recommendedName>
        <fullName evidence="3">Aldehyde dehydrogenase</fullName>
    </recommendedName>
</protein>
<evidence type="ECO:0000256" key="2">
    <source>
        <dbReference type="ARBA" id="ARBA00023002"/>
    </source>
</evidence>
<sequence length="452" mass="50338">MEELNMSGGLDLERELEELRETYRSGKTKEASWRRSQLRALLNLLQEREDDIFLALKQDIGKHPVESYRDEAKLPVVAFPSTAELVPEPLGLVLVMSSWNFPFGLSLEPLIGAIAAGNVVVLKPSELAPACSSILAKTIHSYLDNKAVKVIQGSTRVGRIVMSAAAKHLTPVTMELGGKCPAVVDSLSGCWDKEVVIKRVLVGKFGTCAGQVCIGIDYILTEKTFTSTLVEQMKALIKKMFGDNPKESNSIARIINKHHFLRLKTLLDDPRVKASVVHGGSLDEDNLFIEPTILVDPPLETAIMGEEIFGPLLPIITLQKIEDSIEFIKSRPKPLTIYAFTKNEALGRRLVFETSSGSVTFNDAIIQYAADTLPFGGVGESGFGRYHGKFSFDAFTHEKAVFRRSLLTEFWFRFPPWNDYKMQLLKSSYHFDYLSIILIILGLKKTKKSALD</sequence>
<feature type="active site" evidence="4">
    <location>
        <position position="175"/>
    </location>
</feature>
<dbReference type="PIRSF" id="PIRSF036492">
    <property type="entry name" value="ALDH"/>
    <property type="match status" value="1"/>
</dbReference>
<organism evidence="6 7">
    <name type="scientific">Camellia sinensis</name>
    <name type="common">Tea plant</name>
    <name type="synonym">Thea sinensis</name>
    <dbReference type="NCBI Taxonomy" id="4442"/>
    <lineage>
        <taxon>Eukaryota</taxon>
        <taxon>Viridiplantae</taxon>
        <taxon>Streptophyta</taxon>
        <taxon>Embryophyta</taxon>
        <taxon>Tracheophyta</taxon>
        <taxon>Spermatophyta</taxon>
        <taxon>Magnoliopsida</taxon>
        <taxon>eudicotyledons</taxon>
        <taxon>Gunneridae</taxon>
        <taxon>Pentapetalae</taxon>
        <taxon>asterids</taxon>
        <taxon>Ericales</taxon>
        <taxon>Theaceae</taxon>
        <taxon>Camellia</taxon>
    </lineage>
</organism>
<dbReference type="Proteomes" id="UP000593564">
    <property type="component" value="Unassembled WGS sequence"/>
</dbReference>
<dbReference type="GO" id="GO:0005737">
    <property type="term" value="C:cytoplasm"/>
    <property type="evidence" value="ECO:0007669"/>
    <property type="project" value="TreeGrafter"/>
</dbReference>
<proteinExistence type="inferred from homology"/>
<evidence type="ECO:0000256" key="3">
    <source>
        <dbReference type="PIRNR" id="PIRNR036492"/>
    </source>
</evidence>
<keyword evidence="7" id="KW-1185">Reference proteome</keyword>
<dbReference type="GO" id="GO:0006081">
    <property type="term" value="P:aldehyde metabolic process"/>
    <property type="evidence" value="ECO:0007669"/>
    <property type="project" value="InterPro"/>
</dbReference>
<dbReference type="GO" id="GO:0004029">
    <property type="term" value="F:aldehyde dehydrogenase (NAD+) activity"/>
    <property type="evidence" value="ECO:0007669"/>
    <property type="project" value="TreeGrafter"/>
</dbReference>
<dbReference type="Gene3D" id="3.40.309.10">
    <property type="entry name" value="Aldehyde Dehydrogenase, Chain A, domain 2"/>
    <property type="match status" value="1"/>
</dbReference>
<dbReference type="Pfam" id="PF00171">
    <property type="entry name" value="Aldedh"/>
    <property type="match status" value="1"/>
</dbReference>
<dbReference type="InterPro" id="IPR015590">
    <property type="entry name" value="Aldehyde_DH_dom"/>
</dbReference>
<comment type="similarity">
    <text evidence="1 3">Belongs to the aldehyde dehydrogenase family.</text>
</comment>
<name>A0A7J7GCS7_CAMSI</name>
<evidence type="ECO:0000256" key="4">
    <source>
        <dbReference type="PIRSR" id="PIRSR036492-1"/>
    </source>
</evidence>
<dbReference type="EMBL" id="JACBKZ010000012">
    <property type="protein sequence ID" value="KAF5937208.1"/>
    <property type="molecule type" value="Genomic_DNA"/>
</dbReference>
<comment type="caution">
    <text evidence="6">The sequence shown here is derived from an EMBL/GenBank/DDBJ whole genome shotgun (WGS) entry which is preliminary data.</text>
</comment>
<reference evidence="7" key="1">
    <citation type="journal article" date="2020" name="Nat. Commun.">
        <title>Genome assembly of wild tea tree DASZ reveals pedigree and selection history of tea varieties.</title>
        <authorList>
            <person name="Zhang W."/>
            <person name="Zhang Y."/>
            <person name="Qiu H."/>
            <person name="Guo Y."/>
            <person name="Wan H."/>
            <person name="Zhang X."/>
            <person name="Scossa F."/>
            <person name="Alseekh S."/>
            <person name="Zhang Q."/>
            <person name="Wang P."/>
            <person name="Xu L."/>
            <person name="Schmidt M.H."/>
            <person name="Jia X."/>
            <person name="Li D."/>
            <person name="Zhu A."/>
            <person name="Guo F."/>
            <person name="Chen W."/>
            <person name="Ni D."/>
            <person name="Usadel B."/>
            <person name="Fernie A.R."/>
            <person name="Wen W."/>
        </authorList>
    </citation>
    <scope>NUCLEOTIDE SEQUENCE [LARGE SCALE GENOMIC DNA]</scope>
    <source>
        <strain evidence="7">cv. G240</strain>
    </source>
</reference>
<dbReference type="PANTHER" id="PTHR43570">
    <property type="entry name" value="ALDEHYDE DEHYDROGENASE"/>
    <property type="match status" value="1"/>
</dbReference>
<evidence type="ECO:0000313" key="6">
    <source>
        <dbReference type="EMBL" id="KAF5937208.1"/>
    </source>
</evidence>